<accession>A0ABT1L8I1</accession>
<comment type="caution">
    <text evidence="1">The sequence shown here is derived from an EMBL/GenBank/DDBJ whole genome shotgun (WGS) entry which is preliminary data.</text>
</comment>
<protein>
    <submittedName>
        <fullName evidence="1">VirK/YbjX family protein</fullName>
    </submittedName>
</protein>
<evidence type="ECO:0000313" key="2">
    <source>
        <dbReference type="Proteomes" id="UP001205890"/>
    </source>
</evidence>
<dbReference type="Proteomes" id="UP001205890">
    <property type="component" value="Unassembled WGS sequence"/>
</dbReference>
<name>A0ABT1L8I1_9HYPH</name>
<dbReference type="Pfam" id="PF04393">
    <property type="entry name" value="DUF535"/>
    <property type="match status" value="1"/>
</dbReference>
<dbReference type="RefSeq" id="WP_254738317.1">
    <property type="nucleotide sequence ID" value="NZ_JANCLU010000002.1"/>
</dbReference>
<dbReference type="InterPro" id="IPR007488">
    <property type="entry name" value="DUF535"/>
</dbReference>
<keyword evidence="2" id="KW-1185">Reference proteome</keyword>
<dbReference type="PANTHER" id="PTHR38785">
    <property type="entry name" value="HOMOLOG OF VIRK"/>
    <property type="match status" value="1"/>
</dbReference>
<dbReference type="PANTHER" id="PTHR38785:SF1">
    <property type="entry name" value="HOMOLOG OF VIRK"/>
    <property type="match status" value="1"/>
</dbReference>
<evidence type="ECO:0000313" key="1">
    <source>
        <dbReference type="EMBL" id="MCP8937376.1"/>
    </source>
</evidence>
<dbReference type="EMBL" id="JANCLU010000002">
    <property type="protein sequence ID" value="MCP8937376.1"/>
    <property type="molecule type" value="Genomic_DNA"/>
</dbReference>
<gene>
    <name evidence="1" type="ORF">NK718_02515</name>
</gene>
<sequence length="313" mass="34484">MLDLVSQVAAPMWRAYSSFRAELTPGKAWFVVSRACLRPGPTAEWIRYLETAHERRALPYPSRALLQKPLQPYLRHKLPTRERVRLLVSHYDALADLPTDIAKALWALDRPICLAMLSGREAEYGLMLGRSNRTRQEGEACLWLEDLADGVVLARLTFSIVDLDGARVIAIGGLQGQQRGEDKARIVRATRRLSGLRPKAALLAATQALTVNVGACEIHAVSRATHVLNAKSRAYQRGVHADYDGFWRERGGAPHAALGFSLPVDPLPRTKPSSAQDARKAAHLEAIVQALNRRFGHGADHADGDATFRDLAA</sequence>
<organism evidence="1 2">
    <name type="scientific">Alsobacter ponti</name>
    <dbReference type="NCBI Taxonomy" id="2962936"/>
    <lineage>
        <taxon>Bacteria</taxon>
        <taxon>Pseudomonadati</taxon>
        <taxon>Pseudomonadota</taxon>
        <taxon>Alphaproteobacteria</taxon>
        <taxon>Hyphomicrobiales</taxon>
        <taxon>Alsobacteraceae</taxon>
        <taxon>Alsobacter</taxon>
    </lineage>
</organism>
<reference evidence="1 2" key="1">
    <citation type="submission" date="2022-07" db="EMBL/GenBank/DDBJ databases">
        <authorList>
            <person name="Li W.-J."/>
            <person name="Deng Q.-Q."/>
        </authorList>
    </citation>
    <scope>NUCLEOTIDE SEQUENCE [LARGE SCALE GENOMIC DNA]</scope>
    <source>
        <strain evidence="1 2">SYSU M60028</strain>
    </source>
</reference>
<proteinExistence type="predicted"/>